<dbReference type="InterPro" id="IPR025857">
    <property type="entry name" value="MacB_PCD"/>
</dbReference>
<evidence type="ECO:0000313" key="10">
    <source>
        <dbReference type="EMBL" id="NYF78725.1"/>
    </source>
</evidence>
<feature type="transmembrane region" description="Helical" evidence="7">
    <location>
        <begin position="776"/>
        <end position="797"/>
    </location>
</feature>
<dbReference type="InterPro" id="IPR050250">
    <property type="entry name" value="Macrolide_Exporter_MacB"/>
</dbReference>
<reference evidence="10 11" key="1">
    <citation type="submission" date="2020-07" db="EMBL/GenBank/DDBJ databases">
        <title>Genomic Encyclopedia of Type Strains, Phase IV (KMG-V): Genome sequencing to study the core and pangenomes of soil and plant-associated prokaryotes.</title>
        <authorList>
            <person name="Whitman W."/>
        </authorList>
    </citation>
    <scope>NUCLEOTIDE SEQUENCE [LARGE SCALE GENOMIC DNA]</scope>
    <source>
        <strain evidence="10 11">X4EP2</strain>
    </source>
</reference>
<accession>A0A7Y9PF18</accession>
<comment type="subcellular location">
    <subcellularLocation>
        <location evidence="1">Cell membrane</location>
        <topology evidence="1">Multi-pass membrane protein</topology>
    </subcellularLocation>
</comment>
<evidence type="ECO:0000256" key="3">
    <source>
        <dbReference type="ARBA" id="ARBA00022692"/>
    </source>
</evidence>
<feature type="transmembrane region" description="Helical" evidence="7">
    <location>
        <begin position="366"/>
        <end position="387"/>
    </location>
</feature>
<feature type="transmembrane region" description="Helical" evidence="7">
    <location>
        <begin position="324"/>
        <end position="346"/>
    </location>
</feature>
<gene>
    <name evidence="10" type="ORF">HDF17_001012</name>
</gene>
<dbReference type="NCBIfam" id="TIGR03434">
    <property type="entry name" value="ADOP"/>
    <property type="match status" value="1"/>
</dbReference>
<dbReference type="GO" id="GO:0022857">
    <property type="term" value="F:transmembrane transporter activity"/>
    <property type="evidence" value="ECO:0007669"/>
    <property type="project" value="TreeGrafter"/>
</dbReference>
<evidence type="ECO:0000256" key="2">
    <source>
        <dbReference type="ARBA" id="ARBA00022475"/>
    </source>
</evidence>
<feature type="transmembrane region" description="Helical" evidence="7">
    <location>
        <begin position="734"/>
        <end position="756"/>
    </location>
</feature>
<keyword evidence="2" id="KW-1003">Cell membrane</keyword>
<feature type="domain" description="ABC3 transporter permease C-terminal" evidence="8">
    <location>
        <begin position="274"/>
        <end position="390"/>
    </location>
</feature>
<feature type="domain" description="MacB-like periplasmic core" evidence="9">
    <location>
        <begin position="24"/>
        <end position="232"/>
    </location>
</feature>
<dbReference type="GO" id="GO:0005886">
    <property type="term" value="C:plasma membrane"/>
    <property type="evidence" value="ECO:0007669"/>
    <property type="project" value="UniProtKB-SubCell"/>
</dbReference>
<dbReference type="Proteomes" id="UP000589520">
    <property type="component" value="Unassembled WGS sequence"/>
</dbReference>
<evidence type="ECO:0000256" key="6">
    <source>
        <dbReference type="ARBA" id="ARBA00038076"/>
    </source>
</evidence>
<name>A0A7Y9PF18_9BACT</name>
<dbReference type="PANTHER" id="PTHR30572">
    <property type="entry name" value="MEMBRANE COMPONENT OF TRANSPORTER-RELATED"/>
    <property type="match status" value="1"/>
</dbReference>
<keyword evidence="3 7" id="KW-0812">Transmembrane</keyword>
<feature type="domain" description="ABC3 transporter permease C-terminal" evidence="8">
    <location>
        <begin position="693"/>
        <end position="805"/>
    </location>
</feature>
<feature type="transmembrane region" description="Helical" evidence="7">
    <location>
        <begin position="269"/>
        <end position="293"/>
    </location>
</feature>
<evidence type="ECO:0000256" key="1">
    <source>
        <dbReference type="ARBA" id="ARBA00004651"/>
    </source>
</evidence>
<organism evidence="10 11">
    <name type="scientific">Granulicella arctica</name>
    <dbReference type="NCBI Taxonomy" id="940613"/>
    <lineage>
        <taxon>Bacteria</taxon>
        <taxon>Pseudomonadati</taxon>
        <taxon>Acidobacteriota</taxon>
        <taxon>Terriglobia</taxon>
        <taxon>Terriglobales</taxon>
        <taxon>Acidobacteriaceae</taxon>
        <taxon>Granulicella</taxon>
    </lineage>
</organism>
<sequence>MRTLLNDLSFALRQLNKHRVYAVTAILSMALGIGATAAVYSVLYGVLIDPYPYREANSMAFVNLYDKAGHAQGGISFTMAQVDEVRKAKSVEAVIAERNVDMTSTDAELPQTTKVLQMTGNGFDFLGAPPLLGRTFTSNEAPEGSAPPPVAVISYLFWKSHFASSPAVLGKTLELDHQQYTVIGVVGPRFTWTDAEVYVPLPGSVDPKERMQTLIRLRPEASLATISGEMESLVQQFGRDNPNLLPHDGFRIKVESLNDSLLGEFKGTLFLLFAAVALLLLIGCGNVSILMLARGTARQQELTMRSALGASRFRIVRQLLTESVLISIAGGALGIAIAYLAIHLITGLLPEYSIPHEVVIALNMPVLFFSVAVSVATGIAAGLFPALQFSNPRHSHIAQTGDTRTATSKGSRIRTALIIGQIALTVLLLAGAGAAMRTFLEAHNAHLGFDPHNLLLMDLNLPEHQPNTATWESRVSYYDALTEKLKATPGVTGVSLYIGGTAPRGNWMQPIGIVGTPTTDSTRAGVRLVSEEYLSVMRIPLLRGRFLSHDDVLHGAHVAIVSKTFVNQYLPNIDPIGRLITPKQLSQLPPTALSAPNADQPFQIIGVADDIRNDGLHRPSLPQVYIPSTIVLFDSTGILVRTAADPRQSIHALATSIRSFNANQAVSEIYAYEDFLSEFIWSFDRFISILFSIFSTVALSLAAIGLFSVVAYTVEQRTREIGIRLALGAQRSSVLILALASTVWSTGIGLCIGIALSVGLSDFVFQWTQSSMRNASVLMLISLVFLLASAIASFLPARRATRVDPMIALRAQ</sequence>
<feature type="transmembrane region" description="Helical" evidence="7">
    <location>
        <begin position="20"/>
        <end position="47"/>
    </location>
</feature>
<evidence type="ECO:0000256" key="5">
    <source>
        <dbReference type="ARBA" id="ARBA00023136"/>
    </source>
</evidence>
<evidence type="ECO:0000256" key="4">
    <source>
        <dbReference type="ARBA" id="ARBA00022989"/>
    </source>
</evidence>
<evidence type="ECO:0000313" key="11">
    <source>
        <dbReference type="Proteomes" id="UP000589520"/>
    </source>
</evidence>
<evidence type="ECO:0000259" key="9">
    <source>
        <dbReference type="Pfam" id="PF12704"/>
    </source>
</evidence>
<comment type="caution">
    <text evidence="10">The sequence shown here is derived from an EMBL/GenBank/DDBJ whole genome shotgun (WGS) entry which is preliminary data.</text>
</comment>
<proteinExistence type="inferred from homology"/>
<keyword evidence="5 7" id="KW-0472">Membrane</keyword>
<feature type="transmembrane region" description="Helical" evidence="7">
    <location>
        <begin position="686"/>
        <end position="714"/>
    </location>
</feature>
<dbReference type="AlphaFoldDB" id="A0A7Y9PF18"/>
<dbReference type="InterPro" id="IPR003838">
    <property type="entry name" value="ABC3_permease_C"/>
</dbReference>
<dbReference type="RefSeq" id="WP_179488398.1">
    <property type="nucleotide sequence ID" value="NZ_JACCCW010000001.1"/>
</dbReference>
<evidence type="ECO:0000259" key="8">
    <source>
        <dbReference type="Pfam" id="PF02687"/>
    </source>
</evidence>
<dbReference type="Pfam" id="PF12704">
    <property type="entry name" value="MacB_PCD"/>
    <property type="match status" value="2"/>
</dbReference>
<comment type="similarity">
    <text evidence="6">Belongs to the ABC-4 integral membrane protein family.</text>
</comment>
<dbReference type="PANTHER" id="PTHR30572:SF4">
    <property type="entry name" value="ABC TRANSPORTER PERMEASE YTRF"/>
    <property type="match status" value="1"/>
</dbReference>
<keyword evidence="11" id="KW-1185">Reference proteome</keyword>
<feature type="domain" description="MacB-like periplasmic core" evidence="9">
    <location>
        <begin position="416"/>
        <end position="657"/>
    </location>
</feature>
<keyword evidence="4 7" id="KW-1133">Transmembrane helix</keyword>
<dbReference type="Pfam" id="PF02687">
    <property type="entry name" value="FtsX"/>
    <property type="match status" value="2"/>
</dbReference>
<evidence type="ECO:0000256" key="7">
    <source>
        <dbReference type="SAM" id="Phobius"/>
    </source>
</evidence>
<dbReference type="EMBL" id="JACCCW010000001">
    <property type="protein sequence ID" value="NYF78725.1"/>
    <property type="molecule type" value="Genomic_DNA"/>
</dbReference>
<feature type="transmembrane region" description="Helical" evidence="7">
    <location>
        <begin position="416"/>
        <end position="436"/>
    </location>
</feature>
<dbReference type="InterPro" id="IPR017800">
    <property type="entry name" value="ADOP"/>
</dbReference>
<protein>
    <submittedName>
        <fullName evidence="10">Putative permease</fullName>
    </submittedName>
</protein>